<dbReference type="Proteomes" id="UP000603708">
    <property type="component" value="Unassembled WGS sequence"/>
</dbReference>
<dbReference type="GO" id="GO:0005886">
    <property type="term" value="C:plasma membrane"/>
    <property type="evidence" value="ECO:0007669"/>
    <property type="project" value="UniProtKB-SubCell"/>
</dbReference>
<evidence type="ECO:0000313" key="8">
    <source>
        <dbReference type="EMBL" id="GHH84518.1"/>
    </source>
</evidence>
<dbReference type="EMBL" id="BNCD01000015">
    <property type="protein sequence ID" value="GHH84518.1"/>
    <property type="molecule type" value="Genomic_DNA"/>
</dbReference>
<protein>
    <submittedName>
        <fullName evidence="8">ABC transporter ATP-binding protein</fullName>
    </submittedName>
</protein>
<dbReference type="InterPro" id="IPR003439">
    <property type="entry name" value="ABC_transporter-like_ATP-bd"/>
</dbReference>
<keyword evidence="3" id="KW-0547">Nucleotide-binding</keyword>
<gene>
    <name evidence="8" type="ORF">GCM10018793_49080</name>
</gene>
<evidence type="ECO:0000256" key="2">
    <source>
        <dbReference type="ARBA" id="ARBA00022448"/>
    </source>
</evidence>
<evidence type="ECO:0000256" key="1">
    <source>
        <dbReference type="ARBA" id="ARBA00004202"/>
    </source>
</evidence>
<comment type="subcellular location">
    <subcellularLocation>
        <location evidence="1">Cell membrane</location>
        <topology evidence="1">Peripheral membrane protein</topology>
    </subcellularLocation>
</comment>
<sequence>MGMTTTSGTAAATAQGAAPAVSFSGAVRTFGAVRAVDGVDLEITRGETVALLGRNGAGKSTAISLLLGLDDPDAGTVRLFGQEPERAVQAGLVGAMLQEGRPVRRVTVRELVTFVARQYPAPMPVAEALELAGITELAGRRADRLSGGQTQRVRFAVALVGDPALIVLDEPTAALDVEARRAFWASMRAYARRGHTVLFSTHYLEEADAHADRIVVIDHGRIVADGSGDELKRAAGGNLVSFDLAGHGTEGLARLPGVLAVEVRGDRALLRSEDSDATVIALAERGAIRGLEVTAASLETAFLALTSSDAASDGTPAGARAPAAPHSAAARRPAAAEHQAAAGDRCTEDPPAVDRAAEEPAADAARETV</sequence>
<evidence type="ECO:0000256" key="5">
    <source>
        <dbReference type="ARBA" id="ARBA00023251"/>
    </source>
</evidence>
<dbReference type="GO" id="GO:0016887">
    <property type="term" value="F:ATP hydrolysis activity"/>
    <property type="evidence" value="ECO:0007669"/>
    <property type="project" value="InterPro"/>
</dbReference>
<keyword evidence="2" id="KW-0813">Transport</keyword>
<name>A0A919GGW1_9ACTN</name>
<feature type="compositionally biased region" description="Low complexity" evidence="6">
    <location>
        <begin position="316"/>
        <end position="342"/>
    </location>
</feature>
<feature type="region of interest" description="Disordered" evidence="6">
    <location>
        <begin position="310"/>
        <end position="369"/>
    </location>
</feature>
<dbReference type="AlphaFoldDB" id="A0A919GGW1"/>
<dbReference type="SMART" id="SM00382">
    <property type="entry name" value="AAA"/>
    <property type="match status" value="1"/>
</dbReference>
<feature type="domain" description="ABC transporter" evidence="7">
    <location>
        <begin position="21"/>
        <end position="244"/>
    </location>
</feature>
<evidence type="ECO:0000256" key="3">
    <source>
        <dbReference type="ARBA" id="ARBA00022741"/>
    </source>
</evidence>
<dbReference type="Gene3D" id="3.40.50.300">
    <property type="entry name" value="P-loop containing nucleotide triphosphate hydrolases"/>
    <property type="match status" value="1"/>
</dbReference>
<dbReference type="CDD" id="cd03230">
    <property type="entry name" value="ABC_DR_subfamily_A"/>
    <property type="match status" value="1"/>
</dbReference>
<evidence type="ECO:0000259" key="7">
    <source>
        <dbReference type="PROSITE" id="PS50893"/>
    </source>
</evidence>
<proteinExistence type="predicted"/>
<dbReference type="PANTHER" id="PTHR42711:SF17">
    <property type="entry name" value="ABC TRANSPORTER ATP-BINDING PROTEIN"/>
    <property type="match status" value="1"/>
</dbReference>
<evidence type="ECO:0000313" key="9">
    <source>
        <dbReference type="Proteomes" id="UP000603708"/>
    </source>
</evidence>
<accession>A0A919GGW1</accession>
<dbReference type="InterPro" id="IPR003593">
    <property type="entry name" value="AAA+_ATPase"/>
</dbReference>
<reference evidence="8" key="2">
    <citation type="submission" date="2020-09" db="EMBL/GenBank/DDBJ databases">
        <authorList>
            <person name="Sun Q."/>
            <person name="Ohkuma M."/>
        </authorList>
    </citation>
    <scope>NUCLEOTIDE SEQUENCE</scope>
    <source>
        <strain evidence="8">JCM 5069</strain>
    </source>
</reference>
<keyword evidence="4 8" id="KW-0067">ATP-binding</keyword>
<organism evidence="8 9">
    <name type="scientific">Streptomyces sulfonofaciens</name>
    <dbReference type="NCBI Taxonomy" id="68272"/>
    <lineage>
        <taxon>Bacteria</taxon>
        <taxon>Bacillati</taxon>
        <taxon>Actinomycetota</taxon>
        <taxon>Actinomycetes</taxon>
        <taxon>Kitasatosporales</taxon>
        <taxon>Streptomycetaceae</taxon>
        <taxon>Streptomyces</taxon>
    </lineage>
</organism>
<dbReference type="PROSITE" id="PS50893">
    <property type="entry name" value="ABC_TRANSPORTER_2"/>
    <property type="match status" value="1"/>
</dbReference>
<evidence type="ECO:0000256" key="4">
    <source>
        <dbReference type="ARBA" id="ARBA00022840"/>
    </source>
</evidence>
<dbReference type="GO" id="GO:0046677">
    <property type="term" value="P:response to antibiotic"/>
    <property type="evidence" value="ECO:0007669"/>
    <property type="project" value="UniProtKB-KW"/>
</dbReference>
<comment type="caution">
    <text evidence="8">The sequence shown here is derived from an EMBL/GenBank/DDBJ whole genome shotgun (WGS) entry which is preliminary data.</text>
</comment>
<evidence type="ECO:0000256" key="6">
    <source>
        <dbReference type="SAM" id="MobiDB-lite"/>
    </source>
</evidence>
<reference evidence="8" key="1">
    <citation type="journal article" date="2014" name="Int. J. Syst. Evol. Microbiol.">
        <title>Complete genome sequence of Corynebacterium casei LMG S-19264T (=DSM 44701T), isolated from a smear-ripened cheese.</title>
        <authorList>
            <consortium name="US DOE Joint Genome Institute (JGI-PGF)"/>
            <person name="Walter F."/>
            <person name="Albersmeier A."/>
            <person name="Kalinowski J."/>
            <person name="Ruckert C."/>
        </authorList>
    </citation>
    <scope>NUCLEOTIDE SEQUENCE</scope>
    <source>
        <strain evidence="8">JCM 5069</strain>
    </source>
</reference>
<dbReference type="GO" id="GO:0005524">
    <property type="term" value="F:ATP binding"/>
    <property type="evidence" value="ECO:0007669"/>
    <property type="project" value="UniProtKB-KW"/>
</dbReference>
<keyword evidence="9" id="KW-1185">Reference proteome</keyword>
<dbReference type="Pfam" id="PF00005">
    <property type="entry name" value="ABC_tran"/>
    <property type="match status" value="1"/>
</dbReference>
<dbReference type="InterPro" id="IPR027417">
    <property type="entry name" value="P-loop_NTPase"/>
</dbReference>
<dbReference type="SUPFAM" id="SSF52540">
    <property type="entry name" value="P-loop containing nucleoside triphosphate hydrolases"/>
    <property type="match status" value="1"/>
</dbReference>
<dbReference type="InterPro" id="IPR050763">
    <property type="entry name" value="ABC_transporter_ATP-binding"/>
</dbReference>
<keyword evidence="5" id="KW-0046">Antibiotic resistance</keyword>
<dbReference type="PANTHER" id="PTHR42711">
    <property type="entry name" value="ABC TRANSPORTER ATP-BINDING PROTEIN"/>
    <property type="match status" value="1"/>
</dbReference>